<feature type="coiled-coil region" evidence="7">
    <location>
        <begin position="569"/>
        <end position="596"/>
    </location>
</feature>
<organism evidence="11 12">
    <name type="scientific">Thermodesulfitimonas autotrophica</name>
    <dbReference type="NCBI Taxonomy" id="1894989"/>
    <lineage>
        <taxon>Bacteria</taxon>
        <taxon>Bacillati</taxon>
        <taxon>Bacillota</taxon>
        <taxon>Clostridia</taxon>
        <taxon>Thermoanaerobacterales</taxon>
        <taxon>Thermoanaerobacteraceae</taxon>
        <taxon>Thermodesulfitimonas</taxon>
    </lineage>
</organism>
<dbReference type="Gene3D" id="3.30.300.30">
    <property type="match status" value="1"/>
</dbReference>
<dbReference type="PROSITE" id="PS00455">
    <property type="entry name" value="AMP_BINDING"/>
    <property type="match status" value="1"/>
</dbReference>
<dbReference type="SUPFAM" id="SSF56801">
    <property type="entry name" value="Acetyl-CoA synthetase-like"/>
    <property type="match status" value="1"/>
</dbReference>
<dbReference type="Pfam" id="PF13193">
    <property type="entry name" value="AMP-binding_C"/>
    <property type="match status" value="1"/>
</dbReference>
<dbReference type="InterPro" id="IPR045851">
    <property type="entry name" value="AMP-bd_C_sf"/>
</dbReference>
<evidence type="ECO:0000256" key="4">
    <source>
        <dbReference type="ARBA" id="ARBA00022840"/>
    </source>
</evidence>
<comment type="similarity">
    <text evidence="1 6">Belongs to the ATP-dependent AMP-binding enzyme family.</text>
</comment>
<keyword evidence="4 6" id="KW-0067">ATP-binding</keyword>
<evidence type="ECO:0000256" key="1">
    <source>
        <dbReference type="ARBA" id="ARBA00006432"/>
    </source>
</evidence>
<dbReference type="NCBIfam" id="NF001208">
    <property type="entry name" value="PRK00174.1"/>
    <property type="match status" value="1"/>
</dbReference>
<evidence type="ECO:0000259" key="9">
    <source>
        <dbReference type="Pfam" id="PF13193"/>
    </source>
</evidence>
<dbReference type="InterPro" id="IPR032387">
    <property type="entry name" value="ACAS_N"/>
</dbReference>
<dbReference type="InterPro" id="IPR000873">
    <property type="entry name" value="AMP-dep_synth/lig_dom"/>
</dbReference>
<dbReference type="GO" id="GO:0019427">
    <property type="term" value="P:acetyl-CoA biosynthetic process from acetate"/>
    <property type="evidence" value="ECO:0007669"/>
    <property type="project" value="UniProtKB-UniRule"/>
</dbReference>
<feature type="binding site" evidence="6">
    <location>
        <position position="542"/>
    </location>
    <ligand>
        <name>Mg(2+)</name>
        <dbReference type="ChEBI" id="CHEBI:18420"/>
    </ligand>
</feature>
<dbReference type="Pfam" id="PF16177">
    <property type="entry name" value="ACAS_N"/>
    <property type="match status" value="1"/>
</dbReference>
<dbReference type="PANTHER" id="PTHR24095">
    <property type="entry name" value="ACETYL-COENZYME A SYNTHETASE"/>
    <property type="match status" value="1"/>
</dbReference>
<feature type="binding site" evidence="6">
    <location>
        <begin position="194"/>
        <end position="197"/>
    </location>
    <ligand>
        <name>CoA</name>
        <dbReference type="ChEBI" id="CHEBI:57287"/>
    </ligand>
</feature>
<feature type="binding site" evidence="6">
    <location>
        <position position="545"/>
    </location>
    <ligand>
        <name>Mg(2+)</name>
        <dbReference type="ChEBI" id="CHEBI:18420"/>
    </ligand>
</feature>
<dbReference type="InterPro" id="IPR042099">
    <property type="entry name" value="ANL_N_sf"/>
</dbReference>
<dbReference type="InterPro" id="IPR025110">
    <property type="entry name" value="AMP-bd_C"/>
</dbReference>
<proteinExistence type="inferred from homology"/>
<keyword evidence="6" id="KW-0479">Metal-binding</keyword>
<keyword evidence="6" id="KW-0460">Magnesium</keyword>
<dbReference type="EC" id="6.2.1.1" evidence="6"/>
<feature type="binding site" evidence="6">
    <location>
        <position position="540"/>
    </location>
    <ligand>
        <name>Mg(2+)</name>
        <dbReference type="ChEBI" id="CHEBI:18420"/>
    </ligand>
</feature>
<feature type="domain" description="Acetyl-coenzyme A synthetase N-terminal" evidence="10">
    <location>
        <begin position="32"/>
        <end position="84"/>
    </location>
</feature>
<dbReference type="GO" id="GO:0003987">
    <property type="term" value="F:acetate-CoA ligase activity"/>
    <property type="evidence" value="ECO:0007669"/>
    <property type="project" value="UniProtKB-UniRule"/>
</dbReference>
<keyword evidence="7" id="KW-0175">Coiled coil</keyword>
<feature type="binding site" evidence="6">
    <location>
        <position position="312"/>
    </location>
    <ligand>
        <name>CoA</name>
        <dbReference type="ChEBI" id="CHEBI:57287"/>
    </ligand>
</feature>
<keyword evidence="12" id="KW-1185">Reference proteome</keyword>
<dbReference type="NCBIfam" id="TIGR02188">
    <property type="entry name" value="Ac_CoA_lig_AcsA"/>
    <property type="match status" value="1"/>
</dbReference>
<feature type="domain" description="AMP-dependent synthetase/ligase" evidence="8">
    <location>
        <begin position="92"/>
        <end position="471"/>
    </location>
</feature>
<gene>
    <name evidence="6" type="primary">acsA</name>
    <name evidence="11" type="ORF">EDD75_1230</name>
</gene>
<reference evidence="11 12" key="1">
    <citation type="submission" date="2018-11" db="EMBL/GenBank/DDBJ databases">
        <title>Genomic Encyclopedia of Type Strains, Phase IV (KMG-IV): sequencing the most valuable type-strain genomes for metagenomic binning, comparative biology and taxonomic classification.</title>
        <authorList>
            <person name="Goeker M."/>
        </authorList>
    </citation>
    <scope>NUCLEOTIDE SEQUENCE [LARGE SCALE GENOMIC DNA]</scope>
    <source>
        <strain evidence="11 12">DSM 102936</strain>
    </source>
</reference>
<dbReference type="InterPro" id="IPR011904">
    <property type="entry name" value="Ac_CoA_lig"/>
</dbReference>
<sequence>MAKEATIDTLLEEERIFYPPEEFTRQANVKSKEIYAEARANPQLYWAMQAERLDWFRKWDRVLEWNPPFAKWFVGGKLNACYNCVDRHLKSWRRNKAAIIFEGEPGDSRVLTYWDLYREVTQFANVLKELGVGAGDRVAIYLPMIPELAIAMLACARIGAPHSIVFGGFSAEALRDRINDAGAKVLITADGGWRRGKIVSLKDNADAALSQTPTVEKVVVVRRTGQEVNMQEGRDLWYHELMAKAPVGCPAEELDSEHMLFILYTSGTTGKPKGVVHTTGGYLVGVSTTHHMVFDIKDSDVYWCTADIGWITGHSYVVYGPLANGTTTLMYEGAPDWPAQDRFWAIIEKYGVTVFYTAPTAIRAFMKWGRKWPAQHNLSTLRLLGTVGEPINPEAWMWYYENIGGGRCPIVDTWWQTETGMIMISPLPGITPLKPGSATVPLPGVEADVVDKEGNPVLLGEGGLLVIKEPWPAMLRTVYGDDQRYIETYWARFKDKGYYFAGDGAKRDYHNYYWILGRVDDVINVAGHRLSTMELESALVDHPWVAEAAVIGRSHEIKGQAVAAFVTLKARAFEELKAAKRSFKEIEGELKAHVAKKIGAIARPDDVFLTAELPKTRSGKIMRRLLRDIAEGRVLGDTTTLADPAVIAELKAKYEAREA</sequence>
<feature type="binding site" evidence="6">
    <location>
        <begin position="388"/>
        <end position="390"/>
    </location>
    <ligand>
        <name>ATP</name>
        <dbReference type="ChEBI" id="CHEBI:30616"/>
    </ligand>
</feature>
<dbReference type="GO" id="GO:0005524">
    <property type="term" value="F:ATP binding"/>
    <property type="evidence" value="ECO:0007669"/>
    <property type="project" value="UniProtKB-KW"/>
</dbReference>
<evidence type="ECO:0000256" key="2">
    <source>
        <dbReference type="ARBA" id="ARBA00022598"/>
    </source>
</evidence>
<keyword evidence="3 6" id="KW-0547">Nucleotide-binding</keyword>
<comment type="catalytic activity">
    <reaction evidence="6">
        <text>acetate + ATP + CoA = acetyl-CoA + AMP + diphosphate</text>
        <dbReference type="Rhea" id="RHEA:23176"/>
        <dbReference type="ChEBI" id="CHEBI:30089"/>
        <dbReference type="ChEBI" id="CHEBI:30616"/>
        <dbReference type="ChEBI" id="CHEBI:33019"/>
        <dbReference type="ChEBI" id="CHEBI:57287"/>
        <dbReference type="ChEBI" id="CHEBI:57288"/>
        <dbReference type="ChEBI" id="CHEBI:456215"/>
        <dbReference type="EC" id="6.2.1.1"/>
    </reaction>
</comment>
<dbReference type="RefSeq" id="WP_123929528.1">
    <property type="nucleotide sequence ID" value="NZ_RKRE01000002.1"/>
</dbReference>
<dbReference type="Pfam" id="PF00501">
    <property type="entry name" value="AMP-binding"/>
    <property type="match status" value="1"/>
</dbReference>
<comment type="PTM">
    <text evidence="6">Acetylated. Deacetylation by the SIR2-homolog deacetylase activates the enzyme.</text>
</comment>
<accession>A0A3N5BBB8</accession>
<feature type="modified residue" description="N6-acetyllysine" evidence="6">
    <location>
        <position position="620"/>
    </location>
</feature>
<dbReference type="InterPro" id="IPR020845">
    <property type="entry name" value="AMP-binding_CS"/>
</dbReference>
<dbReference type="HAMAP" id="MF_01123">
    <property type="entry name" value="Ac_CoA_synth"/>
    <property type="match status" value="1"/>
</dbReference>
<dbReference type="EMBL" id="RKRE01000002">
    <property type="protein sequence ID" value="RPF46968.1"/>
    <property type="molecule type" value="Genomic_DNA"/>
</dbReference>
<evidence type="ECO:0000256" key="7">
    <source>
        <dbReference type="SAM" id="Coils"/>
    </source>
</evidence>
<dbReference type="AlphaFoldDB" id="A0A3N5BBB8"/>
<dbReference type="GO" id="GO:0005829">
    <property type="term" value="C:cytosol"/>
    <property type="evidence" value="ECO:0007669"/>
    <property type="project" value="TreeGrafter"/>
</dbReference>
<evidence type="ECO:0000256" key="3">
    <source>
        <dbReference type="ARBA" id="ARBA00022741"/>
    </source>
</evidence>
<evidence type="ECO:0000313" key="12">
    <source>
        <dbReference type="Proteomes" id="UP000282654"/>
    </source>
</evidence>
<protein>
    <recommendedName>
        <fullName evidence="6">Acetyl-coenzyme A synthetase</fullName>
        <shortName evidence="6">AcCoA synthetase</shortName>
        <shortName evidence="6">Acs</shortName>
        <ecNumber evidence="6">6.2.1.1</ecNumber>
    </recommendedName>
    <alternativeName>
        <fullName evidence="6">Acetate--CoA ligase</fullName>
    </alternativeName>
    <alternativeName>
        <fullName evidence="6">Acyl-activating enzyme</fullName>
    </alternativeName>
</protein>
<evidence type="ECO:0000256" key="5">
    <source>
        <dbReference type="ARBA" id="ARBA00022990"/>
    </source>
</evidence>
<dbReference type="Proteomes" id="UP000282654">
    <property type="component" value="Unassembled WGS sequence"/>
</dbReference>
<comment type="caution">
    <text evidence="6">Lacks conserved residue(s) required for the propagation of feature annotation.</text>
</comment>
<evidence type="ECO:0000313" key="11">
    <source>
        <dbReference type="EMBL" id="RPF46968.1"/>
    </source>
</evidence>
<dbReference type="FunFam" id="3.40.50.12780:FF:000001">
    <property type="entry name" value="Acetyl-coenzyme A synthetase"/>
    <property type="match status" value="1"/>
</dbReference>
<feature type="binding site" evidence="6">
    <location>
        <position position="503"/>
    </location>
    <ligand>
        <name>ATP</name>
        <dbReference type="ChEBI" id="CHEBI:30616"/>
    </ligand>
</feature>
<name>A0A3N5BBB8_9THEO</name>
<dbReference type="PANTHER" id="PTHR24095:SF14">
    <property type="entry name" value="ACETYL-COENZYME A SYNTHETASE 1"/>
    <property type="match status" value="1"/>
</dbReference>
<feature type="binding site" evidence="6">
    <location>
        <position position="529"/>
    </location>
    <ligand>
        <name>ATP</name>
        <dbReference type="ChEBI" id="CHEBI:30616"/>
    </ligand>
</feature>
<dbReference type="OrthoDB" id="9778383at2"/>
<evidence type="ECO:0000259" key="8">
    <source>
        <dbReference type="Pfam" id="PF00501"/>
    </source>
</evidence>
<dbReference type="GO" id="GO:0016208">
    <property type="term" value="F:AMP binding"/>
    <property type="evidence" value="ECO:0007669"/>
    <property type="project" value="InterPro"/>
</dbReference>
<dbReference type="Gene3D" id="3.40.50.12780">
    <property type="entry name" value="N-terminal domain of ligase-like"/>
    <property type="match status" value="1"/>
</dbReference>
<feature type="binding site" evidence="6">
    <location>
        <begin position="412"/>
        <end position="417"/>
    </location>
    <ligand>
        <name>ATP</name>
        <dbReference type="ChEBI" id="CHEBI:30616"/>
    </ligand>
</feature>
<keyword evidence="2 6" id="KW-0436">Ligase</keyword>
<comment type="caution">
    <text evidence="11">The sequence shown here is derived from an EMBL/GenBank/DDBJ whole genome shotgun (WGS) entry which is preliminary data.</text>
</comment>
<feature type="domain" description="AMP-binding enzyme C-terminal" evidence="9">
    <location>
        <begin position="534"/>
        <end position="620"/>
    </location>
</feature>
<dbReference type="GO" id="GO:0046872">
    <property type="term" value="F:metal ion binding"/>
    <property type="evidence" value="ECO:0007669"/>
    <property type="project" value="UniProtKB-KW"/>
</dbReference>
<comment type="cofactor">
    <cofactor evidence="6">
        <name>Mg(2+)</name>
        <dbReference type="ChEBI" id="CHEBI:18420"/>
    </cofactor>
</comment>
<dbReference type="CDD" id="cd05966">
    <property type="entry name" value="ACS"/>
    <property type="match status" value="1"/>
</dbReference>
<evidence type="ECO:0000256" key="6">
    <source>
        <dbReference type="HAMAP-Rule" id="MF_01123"/>
    </source>
</evidence>
<feature type="binding site" evidence="6">
    <location>
        <position position="518"/>
    </location>
    <ligand>
        <name>ATP</name>
        <dbReference type="ChEBI" id="CHEBI:30616"/>
    </ligand>
</feature>
<comment type="function">
    <text evidence="6">Catalyzes the conversion of acetate into acetyl-CoA (AcCoA), an essential intermediate at the junction of anabolic and catabolic pathways. AcsA undergoes a two-step reaction. In the first half reaction, AcsA combines acetate with ATP to form acetyl-adenylate (AcAMP) intermediate. In the second half reaction, it can then transfer the acetyl group from AcAMP to the sulfhydryl group of CoA, forming the product AcCoA.</text>
</comment>
<keyword evidence="5 6" id="KW-0007">Acetylation</keyword>
<evidence type="ECO:0000259" key="10">
    <source>
        <dbReference type="Pfam" id="PF16177"/>
    </source>
</evidence>